<dbReference type="EMBL" id="WNWR01000103">
    <property type="protein sequence ID" value="KAE9991243.1"/>
    <property type="molecule type" value="Genomic_DNA"/>
</dbReference>
<gene>
    <name evidence="3" type="ORF">EG327_000245</name>
    <name evidence="2" type="ORF">EG328_002995</name>
</gene>
<feature type="compositionally biased region" description="Polar residues" evidence="1">
    <location>
        <begin position="180"/>
        <end position="206"/>
    </location>
</feature>
<accession>A0A8H3YXP9</accession>
<evidence type="ECO:0000256" key="1">
    <source>
        <dbReference type="SAM" id="MobiDB-lite"/>
    </source>
</evidence>
<reference evidence="2 4" key="1">
    <citation type="submission" date="2018-12" db="EMBL/GenBank/DDBJ databases">
        <title>Venturia inaequalis Genome Resource.</title>
        <authorList>
            <person name="Lichtner F.J."/>
        </authorList>
    </citation>
    <scope>NUCLEOTIDE SEQUENCE [LARGE SCALE GENOMIC DNA]</scope>
    <source>
        <strain evidence="2 4">120213</strain>
        <strain evidence="3 5">DMI_063113</strain>
    </source>
</reference>
<sequence>MAGRPHDTMSAHHDNKSDRLDRESKLQELQENFEALKALRRMRGQANRWQQPVDTSKTSSTPGSSDGPTVILDTTLALNKPAELLQEQTTQATPIGSLNSSPGTQILREGLEKFRRSPPAMLDPDLDWDLRARLIREEVERLTRKTATRATSPLQFMTASNSRSNSSSSQSTEPPPYSSLYPSTEADINSSGKPSPLCPNQQLQQQETDYPDQVLCPAYVEYHPIHGRFARSCHRVLNALPLISSPFISCGAYKCASHSGGSSDIDLMTLQLAMRSHRLGPRYGLPVSALSRSSSHTVDTRTHKAILASQSAAQIIGKRLILRVETRFRVTYARFGQIIFPPRDPSFHECEAFVNPVICPHISREGSEVGSIMKNFVDSQNTISSSLENVLSTQSCPHCSSQYVILDRRSRRGERGTIKGKDRVFQIDRYIDFGECLPDDNSEWNAVTKKGTGLDYIRTTNPIDLWKSA</sequence>
<feature type="compositionally biased region" description="Low complexity" evidence="1">
    <location>
        <begin position="160"/>
        <end position="172"/>
    </location>
</feature>
<protein>
    <submittedName>
        <fullName evidence="2">Uncharacterized protein</fullName>
    </submittedName>
</protein>
<evidence type="ECO:0000313" key="4">
    <source>
        <dbReference type="Proteomes" id="UP000447873"/>
    </source>
</evidence>
<feature type="compositionally biased region" description="Low complexity" evidence="1">
    <location>
        <begin position="54"/>
        <end position="67"/>
    </location>
</feature>
<keyword evidence="5" id="KW-1185">Reference proteome</keyword>
<dbReference type="Proteomes" id="UP000447873">
    <property type="component" value="Unassembled WGS sequence"/>
</dbReference>
<feature type="region of interest" description="Disordered" evidence="1">
    <location>
        <begin position="1"/>
        <end position="27"/>
    </location>
</feature>
<comment type="caution">
    <text evidence="2">The sequence shown here is derived from an EMBL/GenBank/DDBJ whole genome shotgun (WGS) entry which is preliminary data.</text>
</comment>
<feature type="region of interest" description="Disordered" evidence="1">
    <location>
        <begin position="41"/>
        <end position="67"/>
    </location>
</feature>
<dbReference type="EMBL" id="WNWS01000188">
    <property type="protein sequence ID" value="KAE9975743.1"/>
    <property type="molecule type" value="Genomic_DNA"/>
</dbReference>
<feature type="region of interest" description="Disordered" evidence="1">
    <location>
        <begin position="144"/>
        <end position="206"/>
    </location>
</feature>
<evidence type="ECO:0000313" key="3">
    <source>
        <dbReference type="EMBL" id="KAE9991243.1"/>
    </source>
</evidence>
<proteinExistence type="predicted"/>
<dbReference type="Proteomes" id="UP000490939">
    <property type="component" value="Unassembled WGS sequence"/>
</dbReference>
<dbReference type="AlphaFoldDB" id="A0A8H3YXP9"/>
<feature type="compositionally biased region" description="Polar residues" evidence="1">
    <location>
        <begin position="148"/>
        <end position="159"/>
    </location>
</feature>
<evidence type="ECO:0000313" key="5">
    <source>
        <dbReference type="Proteomes" id="UP000490939"/>
    </source>
</evidence>
<evidence type="ECO:0000313" key="2">
    <source>
        <dbReference type="EMBL" id="KAE9975743.1"/>
    </source>
</evidence>
<organism evidence="2 4">
    <name type="scientific">Venturia inaequalis</name>
    <name type="common">Apple scab fungus</name>
    <dbReference type="NCBI Taxonomy" id="5025"/>
    <lineage>
        <taxon>Eukaryota</taxon>
        <taxon>Fungi</taxon>
        <taxon>Dikarya</taxon>
        <taxon>Ascomycota</taxon>
        <taxon>Pezizomycotina</taxon>
        <taxon>Dothideomycetes</taxon>
        <taxon>Pleosporomycetidae</taxon>
        <taxon>Venturiales</taxon>
        <taxon>Venturiaceae</taxon>
        <taxon>Venturia</taxon>
    </lineage>
</organism>
<name>A0A8H3YXP9_VENIN</name>